<keyword evidence="10 19" id="KW-0812">Transmembrane</keyword>
<evidence type="ECO:0000256" key="13">
    <source>
        <dbReference type="ARBA" id="ARBA00023136"/>
    </source>
</evidence>
<comment type="catalytic activity">
    <reaction evidence="17 19">
        <text>alpha-ribazole + adenosylcob(III)inamide-GDP = adenosylcob(III)alamin + GMP + H(+)</text>
        <dbReference type="Rhea" id="RHEA:16049"/>
        <dbReference type="ChEBI" id="CHEBI:10329"/>
        <dbReference type="ChEBI" id="CHEBI:15378"/>
        <dbReference type="ChEBI" id="CHEBI:18408"/>
        <dbReference type="ChEBI" id="CHEBI:58115"/>
        <dbReference type="ChEBI" id="CHEBI:60487"/>
        <dbReference type="EC" id="2.7.8.26"/>
    </reaction>
</comment>
<evidence type="ECO:0000256" key="15">
    <source>
        <dbReference type="ARBA" id="ARBA00032605"/>
    </source>
</evidence>
<evidence type="ECO:0000313" key="21">
    <source>
        <dbReference type="Proteomes" id="UP000050501"/>
    </source>
</evidence>
<keyword evidence="8 19" id="KW-0169">Cobalamin biosynthesis</keyword>
<keyword evidence="21" id="KW-1185">Reference proteome</keyword>
<evidence type="ECO:0000256" key="6">
    <source>
        <dbReference type="ARBA" id="ARBA00015850"/>
    </source>
</evidence>
<keyword evidence="7 19" id="KW-1003">Cell membrane</keyword>
<comment type="catalytic activity">
    <reaction evidence="18 19">
        <text>alpha-ribazole 5'-phosphate + adenosylcob(III)inamide-GDP = adenosylcob(III)alamin 5'-phosphate + GMP + H(+)</text>
        <dbReference type="Rhea" id="RHEA:23560"/>
        <dbReference type="ChEBI" id="CHEBI:15378"/>
        <dbReference type="ChEBI" id="CHEBI:57918"/>
        <dbReference type="ChEBI" id="CHEBI:58115"/>
        <dbReference type="ChEBI" id="CHEBI:60487"/>
        <dbReference type="ChEBI" id="CHEBI:60493"/>
        <dbReference type="EC" id="2.7.8.26"/>
    </reaction>
</comment>
<gene>
    <name evidence="19" type="primary">cobS</name>
    <name evidence="20" type="ORF">ADN01_17185</name>
</gene>
<dbReference type="Pfam" id="PF02654">
    <property type="entry name" value="CobS"/>
    <property type="match status" value="1"/>
</dbReference>
<name>A0A0P6X5Y2_9CHLR</name>
<feature type="transmembrane region" description="Helical" evidence="19">
    <location>
        <begin position="223"/>
        <end position="245"/>
    </location>
</feature>
<comment type="subcellular location">
    <subcellularLocation>
        <location evidence="2 19">Cell membrane</location>
        <topology evidence="2 19">Multi-pass membrane protein</topology>
    </subcellularLocation>
</comment>
<dbReference type="OrthoDB" id="9794626at2"/>
<feature type="transmembrane region" description="Helical" evidence="19">
    <location>
        <begin position="132"/>
        <end position="154"/>
    </location>
</feature>
<dbReference type="EMBL" id="LGCM01000065">
    <property type="protein sequence ID" value="KPL75588.1"/>
    <property type="molecule type" value="Genomic_DNA"/>
</dbReference>
<evidence type="ECO:0000256" key="17">
    <source>
        <dbReference type="ARBA" id="ARBA00048623"/>
    </source>
</evidence>
<dbReference type="GO" id="GO:0005886">
    <property type="term" value="C:plasma membrane"/>
    <property type="evidence" value="ECO:0007669"/>
    <property type="project" value="UniProtKB-SubCell"/>
</dbReference>
<keyword evidence="11 19" id="KW-0460">Magnesium</keyword>
<dbReference type="PANTHER" id="PTHR34148">
    <property type="entry name" value="ADENOSYLCOBINAMIDE-GDP RIBAZOLETRANSFERASE"/>
    <property type="match status" value="1"/>
</dbReference>
<comment type="pathway">
    <text evidence="3 19">Cofactor biosynthesis; adenosylcobalamin biosynthesis; adenosylcobalamin from cob(II)yrinate a,c-diamide: step 7/7.</text>
</comment>
<evidence type="ECO:0000256" key="9">
    <source>
        <dbReference type="ARBA" id="ARBA00022679"/>
    </source>
</evidence>
<evidence type="ECO:0000256" key="18">
    <source>
        <dbReference type="ARBA" id="ARBA00049504"/>
    </source>
</evidence>
<evidence type="ECO:0000256" key="10">
    <source>
        <dbReference type="ARBA" id="ARBA00022692"/>
    </source>
</evidence>
<dbReference type="EC" id="2.7.8.26" evidence="5 19"/>
<evidence type="ECO:0000256" key="12">
    <source>
        <dbReference type="ARBA" id="ARBA00022989"/>
    </source>
</evidence>
<evidence type="ECO:0000256" key="5">
    <source>
        <dbReference type="ARBA" id="ARBA00013200"/>
    </source>
</evidence>
<evidence type="ECO:0000256" key="3">
    <source>
        <dbReference type="ARBA" id="ARBA00004663"/>
    </source>
</evidence>
<protein>
    <recommendedName>
        <fullName evidence="6 19">Adenosylcobinamide-GDP ribazoletransferase</fullName>
        <ecNumber evidence="5 19">2.7.8.26</ecNumber>
    </recommendedName>
    <alternativeName>
        <fullName evidence="16 19">Cobalamin synthase</fullName>
    </alternativeName>
    <alternativeName>
        <fullName evidence="15 19">Cobalamin-5'-phosphate synthase</fullName>
    </alternativeName>
</protein>
<comment type="cofactor">
    <cofactor evidence="1 19">
        <name>Mg(2+)</name>
        <dbReference type="ChEBI" id="CHEBI:18420"/>
    </cofactor>
</comment>
<dbReference type="STRING" id="229921.ADN01_17185"/>
<keyword evidence="12 19" id="KW-1133">Transmembrane helix</keyword>
<evidence type="ECO:0000256" key="4">
    <source>
        <dbReference type="ARBA" id="ARBA00010561"/>
    </source>
</evidence>
<dbReference type="PANTHER" id="PTHR34148:SF1">
    <property type="entry name" value="ADENOSYLCOBINAMIDE-GDP RIBAZOLETRANSFERASE"/>
    <property type="match status" value="1"/>
</dbReference>
<dbReference type="NCBIfam" id="TIGR00317">
    <property type="entry name" value="cobS"/>
    <property type="match status" value="1"/>
</dbReference>
<comment type="caution">
    <text evidence="20">The sequence shown here is derived from an EMBL/GenBank/DDBJ whole genome shotgun (WGS) entry which is preliminary data.</text>
</comment>
<organism evidence="20 21">
    <name type="scientific">Levilinea saccharolytica</name>
    <dbReference type="NCBI Taxonomy" id="229921"/>
    <lineage>
        <taxon>Bacteria</taxon>
        <taxon>Bacillati</taxon>
        <taxon>Chloroflexota</taxon>
        <taxon>Anaerolineae</taxon>
        <taxon>Anaerolineales</taxon>
        <taxon>Anaerolineaceae</taxon>
        <taxon>Levilinea</taxon>
    </lineage>
</organism>
<dbReference type="InterPro" id="IPR003805">
    <property type="entry name" value="CobS"/>
</dbReference>
<reference evidence="20 21" key="1">
    <citation type="submission" date="2015-07" db="EMBL/GenBank/DDBJ databases">
        <title>Genome sequence of Levilinea saccharolytica DSM 16555.</title>
        <authorList>
            <person name="Hemp J."/>
            <person name="Ward L.M."/>
            <person name="Pace L.A."/>
            <person name="Fischer W.W."/>
        </authorList>
    </citation>
    <scope>NUCLEOTIDE SEQUENCE [LARGE SCALE GENOMIC DNA]</scope>
    <source>
        <strain evidence="20 21">KIBI-1</strain>
    </source>
</reference>
<evidence type="ECO:0000256" key="1">
    <source>
        <dbReference type="ARBA" id="ARBA00001946"/>
    </source>
</evidence>
<dbReference type="GO" id="GO:0009236">
    <property type="term" value="P:cobalamin biosynthetic process"/>
    <property type="evidence" value="ECO:0007669"/>
    <property type="project" value="UniProtKB-UniRule"/>
</dbReference>
<evidence type="ECO:0000256" key="8">
    <source>
        <dbReference type="ARBA" id="ARBA00022573"/>
    </source>
</evidence>
<sequence>MHPFLTALMFLTTLPVRSRTPLQPAPLSRAAPWFPLVGLLLGGLLMGASAALGALFPPLLAAVLLTAVWAALTGGLHLDGLADCCDGLLAPVSAQRRLEIMKDPRMGSFAGVGLVLFLMLKVFALLSLPPGAGGWAAMLLAPTLARWLVLWLALQPQARPAGLGAALAEGLQKPALLAAFLPVGLAAALGGWRGAAALLLGAAAAWLILRAAKARLGGVTGDVMGLCIEMVELVTLLTFAARIPIL</sequence>
<dbReference type="GO" id="GO:0008818">
    <property type="term" value="F:cobalamin 5'-phosphate synthase activity"/>
    <property type="evidence" value="ECO:0007669"/>
    <property type="project" value="UniProtKB-UniRule"/>
</dbReference>
<accession>A0A0P6X5Y2</accession>
<evidence type="ECO:0000256" key="19">
    <source>
        <dbReference type="HAMAP-Rule" id="MF_00719"/>
    </source>
</evidence>
<evidence type="ECO:0000256" key="7">
    <source>
        <dbReference type="ARBA" id="ARBA00022475"/>
    </source>
</evidence>
<dbReference type="RefSeq" id="WP_062417520.1">
    <property type="nucleotide sequence ID" value="NZ_DF967974.1"/>
</dbReference>
<proteinExistence type="inferred from homology"/>
<evidence type="ECO:0000256" key="2">
    <source>
        <dbReference type="ARBA" id="ARBA00004651"/>
    </source>
</evidence>
<keyword evidence="13 19" id="KW-0472">Membrane</keyword>
<comment type="similarity">
    <text evidence="4 19">Belongs to the CobS family.</text>
</comment>
<evidence type="ECO:0000313" key="20">
    <source>
        <dbReference type="EMBL" id="KPL75588.1"/>
    </source>
</evidence>
<dbReference type="PATRIC" id="fig|229921.5.peg.60"/>
<feature type="transmembrane region" description="Helical" evidence="19">
    <location>
        <begin position="175"/>
        <end position="208"/>
    </location>
</feature>
<feature type="transmembrane region" description="Helical" evidence="19">
    <location>
        <begin position="106"/>
        <end position="126"/>
    </location>
</feature>
<feature type="transmembrane region" description="Helical" evidence="19">
    <location>
        <begin position="34"/>
        <end position="56"/>
    </location>
</feature>
<comment type="function">
    <text evidence="14 19">Joins adenosylcobinamide-GDP and alpha-ribazole to generate adenosylcobalamin (Ado-cobalamin). Also synthesizes adenosylcobalamin 5'-phosphate from adenosylcobinamide-GDP and alpha-ribazole 5'-phosphate.</text>
</comment>
<dbReference type="GO" id="GO:0051073">
    <property type="term" value="F:adenosylcobinamide-GDP ribazoletransferase activity"/>
    <property type="evidence" value="ECO:0007669"/>
    <property type="project" value="UniProtKB-UniRule"/>
</dbReference>
<evidence type="ECO:0000256" key="16">
    <source>
        <dbReference type="ARBA" id="ARBA00032853"/>
    </source>
</evidence>
<dbReference type="HAMAP" id="MF_00719">
    <property type="entry name" value="CobS"/>
    <property type="match status" value="1"/>
</dbReference>
<dbReference type="AlphaFoldDB" id="A0A0P6X5Y2"/>
<dbReference type="UniPathway" id="UPA00148">
    <property type="reaction ID" value="UER00238"/>
</dbReference>
<keyword evidence="9 19" id="KW-0808">Transferase</keyword>
<dbReference type="Proteomes" id="UP000050501">
    <property type="component" value="Unassembled WGS sequence"/>
</dbReference>
<evidence type="ECO:0000256" key="14">
    <source>
        <dbReference type="ARBA" id="ARBA00025228"/>
    </source>
</evidence>
<evidence type="ECO:0000256" key="11">
    <source>
        <dbReference type="ARBA" id="ARBA00022842"/>
    </source>
</evidence>